<organism evidence="1 2">
    <name type="scientific">Dryococelus australis</name>
    <dbReference type="NCBI Taxonomy" id="614101"/>
    <lineage>
        <taxon>Eukaryota</taxon>
        <taxon>Metazoa</taxon>
        <taxon>Ecdysozoa</taxon>
        <taxon>Arthropoda</taxon>
        <taxon>Hexapoda</taxon>
        <taxon>Insecta</taxon>
        <taxon>Pterygota</taxon>
        <taxon>Neoptera</taxon>
        <taxon>Polyneoptera</taxon>
        <taxon>Phasmatodea</taxon>
        <taxon>Verophasmatodea</taxon>
        <taxon>Anareolatae</taxon>
        <taxon>Phasmatidae</taxon>
        <taxon>Eurycanthinae</taxon>
        <taxon>Dryococelus</taxon>
    </lineage>
</organism>
<keyword evidence="2" id="KW-1185">Reference proteome</keyword>
<protein>
    <submittedName>
        <fullName evidence="1">Uncharacterized protein</fullName>
    </submittedName>
</protein>
<comment type="caution">
    <text evidence="1">The sequence shown here is derived from an EMBL/GenBank/DDBJ whole genome shotgun (WGS) entry which is preliminary data.</text>
</comment>
<name>A0ABQ9HR55_9NEOP</name>
<evidence type="ECO:0000313" key="2">
    <source>
        <dbReference type="Proteomes" id="UP001159363"/>
    </source>
</evidence>
<dbReference type="EMBL" id="JARBHB010000004">
    <property type="protein sequence ID" value="KAJ8886860.1"/>
    <property type="molecule type" value="Genomic_DNA"/>
</dbReference>
<evidence type="ECO:0000313" key="1">
    <source>
        <dbReference type="EMBL" id="KAJ8886860.1"/>
    </source>
</evidence>
<dbReference type="Proteomes" id="UP001159363">
    <property type="component" value="Chromosome X"/>
</dbReference>
<gene>
    <name evidence="1" type="ORF">PR048_013072</name>
</gene>
<proteinExistence type="predicted"/>
<reference evidence="1 2" key="1">
    <citation type="submission" date="2023-02" db="EMBL/GenBank/DDBJ databases">
        <title>LHISI_Scaffold_Assembly.</title>
        <authorList>
            <person name="Stuart O.P."/>
            <person name="Cleave R."/>
            <person name="Magrath M.J.L."/>
            <person name="Mikheyev A.S."/>
        </authorList>
    </citation>
    <scope>NUCLEOTIDE SEQUENCE [LARGE SCALE GENOMIC DNA]</scope>
    <source>
        <strain evidence="1">Daus_M_001</strain>
        <tissue evidence="1">Leg muscle</tissue>
    </source>
</reference>
<sequence length="138" mass="15660">MSRLYLRILSNLSLVDASRAVAEVLNVLENVKTFNLPQQLRFFIYYKVNKIHLWQKILNCNLCALQDGLLKTEASVANGLSAFFEKTSSLFNFEVSVIIFGITEELARNLQTSDISITSFLRQTEIDIGHLTGLMTQE</sequence>
<accession>A0ABQ9HR55</accession>
<feature type="non-terminal residue" evidence="1">
    <location>
        <position position="138"/>
    </location>
</feature>